<feature type="compositionally biased region" description="Gly residues" evidence="2">
    <location>
        <begin position="1"/>
        <end position="10"/>
    </location>
</feature>
<feature type="compositionally biased region" description="Basic and acidic residues" evidence="2">
    <location>
        <begin position="74"/>
        <end position="89"/>
    </location>
</feature>
<evidence type="ECO:0000313" key="5">
    <source>
        <dbReference type="EMBL" id="CAH2248902.1"/>
    </source>
</evidence>
<dbReference type="GO" id="GO:0032481">
    <property type="term" value="P:positive regulation of type I interferon production"/>
    <property type="evidence" value="ECO:0007669"/>
    <property type="project" value="TreeGrafter"/>
</dbReference>
<feature type="domain" description="Mab-21-like nucleotidyltransferase" evidence="3">
    <location>
        <begin position="212"/>
        <end position="432"/>
    </location>
</feature>
<comment type="similarity">
    <text evidence="1">Belongs to the mab-21 family.</text>
</comment>
<dbReference type="GO" id="GO:0071360">
    <property type="term" value="P:cellular response to exogenous dsRNA"/>
    <property type="evidence" value="ECO:0007669"/>
    <property type="project" value="TreeGrafter"/>
</dbReference>
<dbReference type="GO" id="GO:0003682">
    <property type="term" value="F:chromatin binding"/>
    <property type="evidence" value="ECO:0007669"/>
    <property type="project" value="TreeGrafter"/>
</dbReference>
<feature type="compositionally biased region" description="Polar residues" evidence="2">
    <location>
        <begin position="127"/>
        <end position="151"/>
    </location>
</feature>
<dbReference type="GO" id="GO:0061501">
    <property type="term" value="F:2',3'-cyclic GMP-AMP synthase activity"/>
    <property type="evidence" value="ECO:0007669"/>
    <property type="project" value="TreeGrafter"/>
</dbReference>
<evidence type="ECO:0000313" key="6">
    <source>
        <dbReference type="Proteomes" id="UP001295444"/>
    </source>
</evidence>
<dbReference type="Pfam" id="PF20266">
    <property type="entry name" value="Mab-21_C"/>
    <property type="match status" value="1"/>
</dbReference>
<dbReference type="SMART" id="SM01265">
    <property type="entry name" value="Mab-21"/>
    <property type="match status" value="1"/>
</dbReference>
<dbReference type="GO" id="GO:0006974">
    <property type="term" value="P:DNA damage response"/>
    <property type="evidence" value="ECO:0007669"/>
    <property type="project" value="TreeGrafter"/>
</dbReference>
<dbReference type="PANTHER" id="PTHR10656:SF35">
    <property type="entry name" value="CYCLIC GMP-AMP SYNTHASE"/>
    <property type="match status" value="1"/>
</dbReference>
<proteinExistence type="inferred from homology"/>
<dbReference type="GO" id="GO:2000042">
    <property type="term" value="P:negative regulation of double-strand break repair via homologous recombination"/>
    <property type="evidence" value="ECO:0007669"/>
    <property type="project" value="TreeGrafter"/>
</dbReference>
<dbReference type="InterPro" id="IPR046906">
    <property type="entry name" value="Mab-21_HhH/H2TH-like"/>
</dbReference>
<dbReference type="InterPro" id="IPR046903">
    <property type="entry name" value="Mab-21-like_nuc_Trfase"/>
</dbReference>
<evidence type="ECO:0000256" key="1">
    <source>
        <dbReference type="ARBA" id="ARBA00008307"/>
    </source>
</evidence>
<feature type="compositionally biased region" description="Basic and acidic residues" evidence="2">
    <location>
        <begin position="35"/>
        <end position="57"/>
    </location>
</feature>
<dbReference type="EMBL" id="OW240913">
    <property type="protein sequence ID" value="CAH2248902.1"/>
    <property type="molecule type" value="Genomic_DNA"/>
</dbReference>
<feature type="domain" description="Mab-21-like HhH/H2TH-like" evidence="4">
    <location>
        <begin position="448"/>
        <end position="541"/>
    </location>
</feature>
<dbReference type="PANTHER" id="PTHR10656">
    <property type="entry name" value="CELL FATE DETERMINING PROTEIN MAB21-RELATED"/>
    <property type="match status" value="1"/>
</dbReference>
<organism evidence="5 6">
    <name type="scientific">Pelobates cultripes</name>
    <name type="common">Western spadefoot toad</name>
    <dbReference type="NCBI Taxonomy" id="61616"/>
    <lineage>
        <taxon>Eukaryota</taxon>
        <taxon>Metazoa</taxon>
        <taxon>Chordata</taxon>
        <taxon>Craniata</taxon>
        <taxon>Vertebrata</taxon>
        <taxon>Euteleostomi</taxon>
        <taxon>Amphibia</taxon>
        <taxon>Batrachia</taxon>
        <taxon>Anura</taxon>
        <taxon>Pelobatoidea</taxon>
        <taxon>Pelobatidae</taxon>
        <taxon>Pelobates</taxon>
    </lineage>
</organism>
<feature type="compositionally biased region" description="Basic and acidic residues" evidence="2">
    <location>
        <begin position="110"/>
        <end position="123"/>
    </location>
</feature>
<keyword evidence="6" id="KW-1185">Reference proteome</keyword>
<dbReference type="InterPro" id="IPR024810">
    <property type="entry name" value="MAB21L/cGLR"/>
</dbReference>
<dbReference type="AlphaFoldDB" id="A0AAD1RDC2"/>
<dbReference type="Pfam" id="PF03281">
    <property type="entry name" value="Mab-21"/>
    <property type="match status" value="1"/>
</dbReference>
<dbReference type="FunFam" id="1.10.1410.40:FF:000007">
    <property type="entry name" value="Cyclic GMP-AMP synthase"/>
    <property type="match status" value="1"/>
</dbReference>
<dbReference type="Gene3D" id="3.30.460.90">
    <property type="match status" value="1"/>
</dbReference>
<evidence type="ECO:0008006" key="7">
    <source>
        <dbReference type="Google" id="ProtNLM"/>
    </source>
</evidence>
<dbReference type="GO" id="GO:0002218">
    <property type="term" value="P:activation of innate immune response"/>
    <property type="evidence" value="ECO:0007669"/>
    <property type="project" value="TreeGrafter"/>
</dbReference>
<accession>A0AAD1RDC2</accession>
<dbReference type="GO" id="GO:0005829">
    <property type="term" value="C:cytosol"/>
    <property type="evidence" value="ECO:0007669"/>
    <property type="project" value="TreeGrafter"/>
</dbReference>
<gene>
    <name evidence="5" type="ORF">PECUL_23A028851</name>
</gene>
<name>A0AAD1RDC2_PELCU</name>
<dbReference type="GO" id="GO:0035861">
    <property type="term" value="C:site of double-strand break"/>
    <property type="evidence" value="ECO:0007669"/>
    <property type="project" value="TreeGrafter"/>
</dbReference>
<dbReference type="GO" id="GO:0038001">
    <property type="term" value="P:paracrine signaling"/>
    <property type="evidence" value="ECO:0007669"/>
    <property type="project" value="TreeGrafter"/>
</dbReference>
<dbReference type="GO" id="GO:0005634">
    <property type="term" value="C:nucleus"/>
    <property type="evidence" value="ECO:0007669"/>
    <property type="project" value="TreeGrafter"/>
</dbReference>
<dbReference type="GO" id="GO:0002230">
    <property type="term" value="P:positive regulation of defense response to virus by host"/>
    <property type="evidence" value="ECO:0007669"/>
    <property type="project" value="TreeGrafter"/>
</dbReference>
<dbReference type="Gene3D" id="1.10.1410.40">
    <property type="match status" value="1"/>
</dbReference>
<sequence length="566" mass="64230">MAEGNSGRGMKGSSSSTDPEKPLTGKKSTTRSGKQSREKNECISREEGDDKPQDIHLNRGKSVNGRRQPSTKAESGDKKQGKLKKEDTKASTQTRAMGTIPRTHSRKKTTKESTDSPKFEDSVAKPFSTQRKSSKVSTDMASQPQTNQETPIPSRESRRRLKDVLKKLKLKMDEISAAAQIVNNTIDNILKSACLKEHPIFKNILKMNTGSYFEGLKISKPNEFDIMLKIPVQRVDLIDLDKSGAFYKFTFKRLPKNNTWDKYADAISRFISPNKIMAELRDIIENIIKSEGFLRSVTSYQLPPHGREESQAAGATPTHISHSHPPAKKDETMEITPTMETSNCPAITIEIKNTLKKISVSVDLVLALEVPGIWPEATGDGMNIDCWLGTKMRNEYKYENVCLVAKQPDESKDKVEAWRLSFSHIEKEIIKNHGNSKTCCESKEQTCCRKACLKLLKCLLELIKNNSNKESLDVFCSYHAKTAFLHYCAMNPLDTQWLTEDLQKCFDDFVGYFLTCLKDARLPNFFIPRHNLFDSRIKKTCFTLLHDEIEHEKNQGYPIFDKIFLN</sequence>
<evidence type="ECO:0000259" key="3">
    <source>
        <dbReference type="Pfam" id="PF03281"/>
    </source>
</evidence>
<protein>
    <recommendedName>
        <fullName evidence="7">Cyclic GMP-AMP synthase</fullName>
    </recommendedName>
</protein>
<feature type="region of interest" description="Disordered" evidence="2">
    <location>
        <begin position="1"/>
        <end position="159"/>
    </location>
</feature>
<feature type="region of interest" description="Disordered" evidence="2">
    <location>
        <begin position="304"/>
        <end position="330"/>
    </location>
</feature>
<dbReference type="GO" id="GO:0003690">
    <property type="term" value="F:double-stranded DNA binding"/>
    <property type="evidence" value="ECO:0007669"/>
    <property type="project" value="TreeGrafter"/>
</dbReference>
<evidence type="ECO:0000259" key="4">
    <source>
        <dbReference type="Pfam" id="PF20266"/>
    </source>
</evidence>
<reference evidence="5" key="1">
    <citation type="submission" date="2022-03" db="EMBL/GenBank/DDBJ databases">
        <authorList>
            <person name="Alioto T."/>
            <person name="Alioto T."/>
            <person name="Gomez Garrido J."/>
        </authorList>
    </citation>
    <scope>NUCLEOTIDE SEQUENCE</scope>
</reference>
<evidence type="ECO:0000256" key="2">
    <source>
        <dbReference type="SAM" id="MobiDB-lite"/>
    </source>
</evidence>
<dbReference type="Proteomes" id="UP001295444">
    <property type="component" value="Chromosome 02"/>
</dbReference>